<dbReference type="GO" id="GO:0005507">
    <property type="term" value="F:copper ion binding"/>
    <property type="evidence" value="ECO:0007669"/>
    <property type="project" value="TreeGrafter"/>
</dbReference>
<evidence type="ECO:0000256" key="1">
    <source>
        <dbReference type="ARBA" id="ARBA00007768"/>
    </source>
</evidence>
<comment type="caution">
    <text evidence="3">The sequence shown here is derived from an EMBL/GenBank/DDBJ whole genome shotgun (WGS) entry which is preliminary data.</text>
</comment>
<dbReference type="InterPro" id="IPR036822">
    <property type="entry name" value="CutC-like_dom_sf"/>
</dbReference>
<dbReference type="HAMAP" id="MF_00795">
    <property type="entry name" value="CutC"/>
    <property type="match status" value="1"/>
</dbReference>
<proteinExistence type="inferred from homology"/>
<organism evidence="3 4">
    <name type="scientific">Steinernema hermaphroditum</name>
    <dbReference type="NCBI Taxonomy" id="289476"/>
    <lineage>
        <taxon>Eukaryota</taxon>
        <taxon>Metazoa</taxon>
        <taxon>Ecdysozoa</taxon>
        <taxon>Nematoda</taxon>
        <taxon>Chromadorea</taxon>
        <taxon>Rhabditida</taxon>
        <taxon>Tylenchina</taxon>
        <taxon>Panagrolaimomorpha</taxon>
        <taxon>Strongyloidoidea</taxon>
        <taxon>Steinernematidae</taxon>
        <taxon>Steinernema</taxon>
    </lineage>
</organism>
<dbReference type="PANTHER" id="PTHR12598:SF0">
    <property type="entry name" value="COPPER HOMEOSTASIS PROTEIN CUTC HOMOLOG"/>
    <property type="match status" value="1"/>
</dbReference>
<dbReference type="Pfam" id="PF03932">
    <property type="entry name" value="CutC"/>
    <property type="match status" value="1"/>
</dbReference>
<dbReference type="AlphaFoldDB" id="A0AA39M0T6"/>
<evidence type="ECO:0000256" key="2">
    <source>
        <dbReference type="ARBA" id="ARBA00019014"/>
    </source>
</evidence>
<reference evidence="3" key="1">
    <citation type="submission" date="2023-06" db="EMBL/GenBank/DDBJ databases">
        <title>Genomic analysis of the entomopathogenic nematode Steinernema hermaphroditum.</title>
        <authorList>
            <person name="Schwarz E.M."/>
            <person name="Heppert J.K."/>
            <person name="Baniya A."/>
            <person name="Schwartz H.T."/>
            <person name="Tan C.-H."/>
            <person name="Antoshechkin I."/>
            <person name="Sternberg P.W."/>
            <person name="Goodrich-Blair H."/>
            <person name="Dillman A.R."/>
        </authorList>
    </citation>
    <scope>NUCLEOTIDE SEQUENCE</scope>
    <source>
        <strain evidence="3">PS9179</strain>
        <tissue evidence="3">Whole animal</tissue>
    </source>
</reference>
<gene>
    <name evidence="3" type="ORF">QR680_012973</name>
</gene>
<dbReference type="Gene3D" id="3.20.20.380">
    <property type="entry name" value="Copper homeostasis (CutC) domain"/>
    <property type="match status" value="1"/>
</dbReference>
<dbReference type="PANTHER" id="PTHR12598">
    <property type="entry name" value="COPPER HOMEOSTASIS PROTEIN CUTC"/>
    <property type="match status" value="1"/>
</dbReference>
<protein>
    <recommendedName>
        <fullName evidence="2">Copper homeostasis protein cutC homolog</fullName>
    </recommendedName>
</protein>
<dbReference type="EMBL" id="JAUCMV010000002">
    <property type="protein sequence ID" value="KAK0417376.1"/>
    <property type="molecule type" value="Genomic_DNA"/>
</dbReference>
<comment type="similarity">
    <text evidence="1">Belongs to the CutC family.</text>
</comment>
<dbReference type="SUPFAM" id="SSF110395">
    <property type="entry name" value="CutC-like"/>
    <property type="match status" value="1"/>
</dbReference>
<evidence type="ECO:0000313" key="3">
    <source>
        <dbReference type="EMBL" id="KAK0417376.1"/>
    </source>
</evidence>
<evidence type="ECO:0000313" key="4">
    <source>
        <dbReference type="Proteomes" id="UP001175271"/>
    </source>
</evidence>
<accession>A0AA39M0T6</accession>
<keyword evidence="4" id="KW-1185">Reference proteome</keyword>
<dbReference type="InterPro" id="IPR005627">
    <property type="entry name" value="CutC-like"/>
</dbReference>
<name>A0AA39M0T6_9BILA</name>
<dbReference type="Proteomes" id="UP001175271">
    <property type="component" value="Unassembled WGS sequence"/>
</dbReference>
<sequence>MVLLEICIDSFESAKAAAEGGADRLEVCSSLTLGGLTPSTGLLKHIKSVFPGLPAYCMLRAREGDFVYSAQEIETSLQDCEELRRCGADGFVFGALRPDGSLDQEACKTVIDACAPLPVTLHRAFDYARDWETCLQAAMRLGFRAVLSSGHRATAVEGVEVLRRMVESFPEITIIAGSGVQPGNVDQLLRAIPSIGGIHGSASRTVPSRFKFCPRDFRMGPADDGSTRKATDSRIVAELAARIRR</sequence>